<feature type="transmembrane region" description="Helical" evidence="1">
    <location>
        <begin position="92"/>
        <end position="109"/>
    </location>
</feature>
<keyword evidence="1" id="KW-0472">Membrane</keyword>
<dbReference type="EMBL" id="JBBNPP010000020">
    <property type="protein sequence ID" value="MEQ3347429.1"/>
    <property type="molecule type" value="Genomic_DNA"/>
</dbReference>
<reference evidence="2 3" key="1">
    <citation type="submission" date="2024-04" db="EMBL/GenBank/DDBJ databases">
        <title>Human intestinal bacterial collection.</title>
        <authorList>
            <person name="Pauvert C."/>
            <person name="Hitch T.C.A."/>
            <person name="Clavel T."/>
        </authorList>
    </citation>
    <scope>NUCLEOTIDE SEQUENCE [LARGE SCALE GENOMIC DNA]</scope>
    <source>
        <strain evidence="2 3">CLA-SR-H019</strain>
    </source>
</reference>
<sequence length="245" mass="29225">MLKWMVSCILQVFLFLLYIMIKFLVNDLKDNKDKNKNDELESEHYSYFKSLFDEFNNGDKDCKEIRIQKIDFLKTVFSENLSHARHIEMERMTFNSIYTVLIAGIFAFVNTNSKSCIVNELILFSGFFTGFILFCISIRWKDVYNRQLFYAKVSYVYLNNMIFPEGQFLGINEFDKYLKEESILFNNERIFSLYCFKPAHITEVIPRNRHKLYLKTYQYFLILDIIIGLIILCVSLYLVYIVGLI</sequence>
<comment type="caution">
    <text evidence="2">The sequence shown here is derived from an EMBL/GenBank/DDBJ whole genome shotgun (WGS) entry which is preliminary data.</text>
</comment>
<evidence type="ECO:0000313" key="2">
    <source>
        <dbReference type="EMBL" id="MEQ3347429.1"/>
    </source>
</evidence>
<feature type="transmembrane region" description="Helical" evidence="1">
    <location>
        <begin position="6"/>
        <end position="25"/>
    </location>
</feature>
<keyword evidence="1" id="KW-1133">Transmembrane helix</keyword>
<evidence type="ECO:0008006" key="4">
    <source>
        <dbReference type="Google" id="ProtNLM"/>
    </source>
</evidence>
<protein>
    <recommendedName>
        <fullName evidence="4">SMODS and SLOG-associating 2TM effector domain-containing protein</fullName>
    </recommendedName>
</protein>
<gene>
    <name evidence="2" type="ORF">AAA073_08285</name>
</gene>
<feature type="transmembrane region" description="Helical" evidence="1">
    <location>
        <begin position="121"/>
        <end position="140"/>
    </location>
</feature>
<evidence type="ECO:0000256" key="1">
    <source>
        <dbReference type="SAM" id="Phobius"/>
    </source>
</evidence>
<dbReference type="RefSeq" id="WP_349189295.1">
    <property type="nucleotide sequence ID" value="NZ_JBBNPP010000020.1"/>
</dbReference>
<organism evidence="2 3">
    <name type="scientific">Peptoniphilus senegalensis</name>
    <dbReference type="NCBI Taxonomy" id="1465757"/>
    <lineage>
        <taxon>Bacteria</taxon>
        <taxon>Bacillati</taxon>
        <taxon>Bacillota</taxon>
        <taxon>Tissierellia</taxon>
        <taxon>Tissierellales</taxon>
        <taxon>Peptoniphilaceae</taxon>
        <taxon>Peptoniphilus</taxon>
    </lineage>
</organism>
<keyword evidence="3" id="KW-1185">Reference proteome</keyword>
<proteinExistence type="predicted"/>
<accession>A0ABV1J5A3</accession>
<evidence type="ECO:0000313" key="3">
    <source>
        <dbReference type="Proteomes" id="UP001491691"/>
    </source>
</evidence>
<dbReference type="Proteomes" id="UP001491691">
    <property type="component" value="Unassembled WGS sequence"/>
</dbReference>
<name>A0ABV1J5A3_9FIRM</name>
<keyword evidence="1" id="KW-0812">Transmembrane</keyword>
<feature type="transmembrane region" description="Helical" evidence="1">
    <location>
        <begin position="219"/>
        <end position="242"/>
    </location>
</feature>